<proteinExistence type="predicted"/>
<name>C1MJ91_MICPC</name>
<evidence type="ECO:0000256" key="1">
    <source>
        <dbReference type="SAM" id="MobiDB-lite"/>
    </source>
</evidence>
<dbReference type="InterPro" id="IPR042099">
    <property type="entry name" value="ANL_N_sf"/>
</dbReference>
<dbReference type="Gene3D" id="3.40.50.12780">
    <property type="entry name" value="N-terminal domain of ligase-like"/>
    <property type="match status" value="1"/>
</dbReference>
<dbReference type="Gene3D" id="1.25.40.20">
    <property type="entry name" value="Ankyrin repeat-containing domain"/>
    <property type="match status" value="1"/>
</dbReference>
<dbReference type="InterPro" id="IPR006162">
    <property type="entry name" value="Ppantetheine_attach_site"/>
</dbReference>
<evidence type="ECO:0000313" key="2">
    <source>
        <dbReference type="EMBL" id="EEH61046.1"/>
    </source>
</evidence>
<dbReference type="GO" id="GO:0043041">
    <property type="term" value="P:amino acid activation for nonribosomal peptide biosynthetic process"/>
    <property type="evidence" value="ECO:0007669"/>
    <property type="project" value="TreeGrafter"/>
</dbReference>
<dbReference type="InterPro" id="IPR045851">
    <property type="entry name" value="AMP-bd_C_sf"/>
</dbReference>
<dbReference type="Gene3D" id="3.30.300.30">
    <property type="match status" value="1"/>
</dbReference>
<protein>
    <submittedName>
        <fullName evidence="2">Predicted protein</fullName>
    </submittedName>
</protein>
<gene>
    <name evidence="2" type="ORF">MICPUCDRAFT_61866</name>
</gene>
<organism evidence="3">
    <name type="scientific">Micromonas pusilla (strain CCMP1545)</name>
    <name type="common">Picoplanktonic green alga</name>
    <dbReference type="NCBI Taxonomy" id="564608"/>
    <lineage>
        <taxon>Eukaryota</taxon>
        <taxon>Viridiplantae</taxon>
        <taxon>Chlorophyta</taxon>
        <taxon>Mamiellophyceae</taxon>
        <taxon>Mamiellales</taxon>
        <taxon>Mamiellaceae</taxon>
        <taxon>Micromonas</taxon>
    </lineage>
</organism>
<dbReference type="GeneID" id="9680464"/>
<reference evidence="2 3" key="1">
    <citation type="journal article" date="2009" name="Science">
        <title>Green evolution and dynamic adaptations revealed by genomes of the marine picoeukaryotes Micromonas.</title>
        <authorList>
            <person name="Worden A.Z."/>
            <person name="Lee J.H."/>
            <person name="Mock T."/>
            <person name="Rouze P."/>
            <person name="Simmons M.P."/>
            <person name="Aerts A.L."/>
            <person name="Allen A.E."/>
            <person name="Cuvelier M.L."/>
            <person name="Derelle E."/>
            <person name="Everett M.V."/>
            <person name="Foulon E."/>
            <person name="Grimwood J."/>
            <person name="Gundlach H."/>
            <person name="Henrissat B."/>
            <person name="Napoli C."/>
            <person name="McDonald S.M."/>
            <person name="Parker M.S."/>
            <person name="Rombauts S."/>
            <person name="Salamov A."/>
            <person name="Von Dassow P."/>
            <person name="Badger J.H."/>
            <person name="Coutinho P.M."/>
            <person name="Demir E."/>
            <person name="Dubchak I."/>
            <person name="Gentemann C."/>
            <person name="Eikrem W."/>
            <person name="Gready J.E."/>
            <person name="John U."/>
            <person name="Lanier W."/>
            <person name="Lindquist E.A."/>
            <person name="Lucas S."/>
            <person name="Mayer K.F."/>
            <person name="Moreau H."/>
            <person name="Not F."/>
            <person name="Otillar R."/>
            <person name="Panaud O."/>
            <person name="Pangilinan J."/>
            <person name="Paulsen I."/>
            <person name="Piegu B."/>
            <person name="Poliakov A."/>
            <person name="Robbens S."/>
            <person name="Schmutz J."/>
            <person name="Toulza E."/>
            <person name="Wyss T."/>
            <person name="Zelensky A."/>
            <person name="Zhou K."/>
            <person name="Armbrust E.V."/>
            <person name="Bhattacharya D."/>
            <person name="Goodenough U.W."/>
            <person name="Van de Peer Y."/>
            <person name="Grigoriev I.V."/>
        </authorList>
    </citation>
    <scope>NUCLEOTIDE SEQUENCE [LARGE SCALE GENOMIC DNA]</scope>
    <source>
        <strain evidence="2 3">CCMP1545</strain>
    </source>
</reference>
<dbReference type="GO" id="GO:0031177">
    <property type="term" value="F:phosphopantetheine binding"/>
    <property type="evidence" value="ECO:0007669"/>
    <property type="project" value="TreeGrafter"/>
</dbReference>
<sequence length="553" mass="58108">MESVQSRRLVSSKRSRNDGYDEPSRAGKAYDGDGFAFVRVAKSFRDDGAVAEFADPGDANTGEIVIGGACVCEGYLNDAALTSKTFVDSPLGRVYRSGDVGFVHVASGDLILLGRIDRRVKIRGNRVELDDIEAALKNCALVADAAIAFDATAQVITAHARVKAPTFDATTEAWMYAAACEFHCRSTLPKHATPSNFVFITHDNWPLTSSGKVDRVTLDSWLRQGKTRVFRPDAVTPERGLESIVARAWSAALGVDAAAIGALDSIDQLGGSSLNVLAVSRALASNDRLSGGGERGGVVGRGSGSGSVGLRDGEAAALLRADDEPAACAFGAADGPFAPCEIFARPVLRDYATYLRENGVDVVADDDDEEEEEEEEEDSITPNVRAFSRSAASSNERRCMLAACGLGALHVVDALLRSGMPPLGSHLRAAAASLAPTAAAVVDALLAADAGGGYDRPTPIEDIVHDASDAGTLATHLAAARGCANALASLLAAGARAGARDADKQTILHLAVRSGDLETTRVAAAACASLKPRKGGIEAWDRWKRRPRRGRYY</sequence>
<dbReference type="AlphaFoldDB" id="C1MJ91"/>
<feature type="compositionally biased region" description="Acidic residues" evidence="1">
    <location>
        <begin position="363"/>
        <end position="379"/>
    </location>
</feature>
<dbReference type="SUPFAM" id="SSF48403">
    <property type="entry name" value="Ankyrin repeat"/>
    <property type="match status" value="1"/>
</dbReference>
<feature type="region of interest" description="Disordered" evidence="1">
    <location>
        <begin position="362"/>
        <end position="386"/>
    </location>
</feature>
<dbReference type="PROSITE" id="PS00012">
    <property type="entry name" value="PHOSPHOPANTETHEINE"/>
    <property type="match status" value="1"/>
</dbReference>
<dbReference type="OrthoDB" id="543652at2759"/>
<dbReference type="Proteomes" id="UP000001876">
    <property type="component" value="Unassembled WGS sequence"/>
</dbReference>
<dbReference type="EMBL" id="GG663735">
    <property type="protein sequence ID" value="EEH61046.1"/>
    <property type="molecule type" value="Genomic_DNA"/>
</dbReference>
<dbReference type="eggNOG" id="KOG1178">
    <property type="taxonomic scope" value="Eukaryota"/>
</dbReference>
<dbReference type="STRING" id="564608.C1MJ91"/>
<dbReference type="GO" id="GO:0005737">
    <property type="term" value="C:cytoplasm"/>
    <property type="evidence" value="ECO:0007669"/>
    <property type="project" value="TreeGrafter"/>
</dbReference>
<evidence type="ECO:0000313" key="3">
    <source>
        <dbReference type="Proteomes" id="UP000001876"/>
    </source>
</evidence>
<dbReference type="GO" id="GO:0044550">
    <property type="term" value="P:secondary metabolite biosynthetic process"/>
    <property type="evidence" value="ECO:0007669"/>
    <property type="project" value="TreeGrafter"/>
</dbReference>
<feature type="compositionally biased region" description="Basic and acidic residues" evidence="1">
    <location>
        <begin position="15"/>
        <end position="25"/>
    </location>
</feature>
<dbReference type="PANTHER" id="PTHR45527">
    <property type="entry name" value="NONRIBOSOMAL PEPTIDE SYNTHETASE"/>
    <property type="match status" value="1"/>
</dbReference>
<dbReference type="InterPro" id="IPR036736">
    <property type="entry name" value="ACP-like_sf"/>
</dbReference>
<dbReference type="RefSeq" id="XP_003055794.1">
    <property type="nucleotide sequence ID" value="XM_003055748.1"/>
</dbReference>
<dbReference type="InterPro" id="IPR036770">
    <property type="entry name" value="Ankyrin_rpt-contain_sf"/>
</dbReference>
<dbReference type="PANTHER" id="PTHR45527:SF1">
    <property type="entry name" value="FATTY ACID SYNTHASE"/>
    <property type="match status" value="1"/>
</dbReference>
<accession>C1MJ91</accession>
<dbReference type="KEGG" id="mpp:MICPUCDRAFT_61866"/>
<keyword evidence="3" id="KW-1185">Reference proteome</keyword>
<dbReference type="Gene3D" id="1.10.1200.10">
    <property type="entry name" value="ACP-like"/>
    <property type="match status" value="1"/>
</dbReference>
<feature type="region of interest" description="Disordered" evidence="1">
    <location>
        <begin position="1"/>
        <end position="25"/>
    </location>
</feature>
<dbReference type="SUPFAM" id="SSF56801">
    <property type="entry name" value="Acetyl-CoA synthetase-like"/>
    <property type="match status" value="1"/>
</dbReference>